<dbReference type="PANTHER" id="PTHR43272:SF3">
    <property type="entry name" value="LONG CHAIN ACYL-COA SYNTHETASE 4"/>
    <property type="match status" value="1"/>
</dbReference>
<dbReference type="EMBL" id="FLQV01000101">
    <property type="protein sequence ID" value="SBS81356.1"/>
    <property type="molecule type" value="Genomic_DNA"/>
</dbReference>
<feature type="chain" id="PRO_5015059586" evidence="2">
    <location>
        <begin position="22"/>
        <end position="828"/>
    </location>
</feature>
<sequence length="828" mass="93861">MLYYGLLILFIYLTLVSLYYCQNLKGVPYAEVCSKSTKLHESDIYRGKENDDKLSDLTYTHIFNLFMKNNKYNENKNAVTELEFGKPKRSYTYGSFFNRVLSFSNSLDTLDGGVPTKKYDETHNNGLFRILGIYGANSANWITADLSSMVSGVTTLVMHSKFSINEVIEILNESKLEWLCIDLNLVDSLLEHKKELPHLKKLIILDTVTNPVTQEKRDMRNDAMTNTGKDNGGEHIRGSVKGNNTATTNGKGGGNGNKGNSNGNSGNSNNNRGGEMTKEEIAKLEKEKYDLFQKVKKSGKALGLKVELFEDLTRTHVSNYKVKKESQDFISTIVYTSGTSGKPKGVMLSNKNIFYTVVPFSGISIFLEYNPDTHFSYLPLSHIYERAVCYLSLYRGMEIKVWSKDINLFGKDLNVSGANVVIGVPKIFNRIYTNIVTEISKLPPVKRFFVEKILALRKLDNNGNFSKLLESLTHVSQQIKNKINPKLDVFFSGGGKISPTVESELSVLLDINFYQGYGLTETTGPIFVQNKKDKTVNNIGGPVSPDTQYKVVTWEAYDAKSNPPKGELLIKSNQLFSGYFLRKEQTKEAFTEDNFYKTGDVVQINNNGSITFLDRSKGLVKLSQGEYIETEMLNNLYSDIPFVNNCVVYGDDSLDGPLAIMSLDKELLAKSLEEDNILNQLGITKKQFLETIDDNKLNTDIYLNYVKQKMVEIYKRTNLNRYNLIQDIYLTVKIWDTSNYLTPTFKVRRFYVFRDYDFFIQKIKEFYNSGSNSGCGISENNNSCDCSGSNSDSNSGEEFCLYRERDKADNGERAHIRDFSYRLCVLVP</sequence>
<dbReference type="GO" id="GO:0005783">
    <property type="term" value="C:endoplasmic reticulum"/>
    <property type="evidence" value="ECO:0007669"/>
    <property type="project" value="TreeGrafter"/>
</dbReference>
<organism evidence="4 7">
    <name type="scientific">Plasmodium ovale curtisi</name>
    <dbReference type="NCBI Taxonomy" id="864141"/>
    <lineage>
        <taxon>Eukaryota</taxon>
        <taxon>Sar</taxon>
        <taxon>Alveolata</taxon>
        <taxon>Apicomplexa</taxon>
        <taxon>Aconoidasida</taxon>
        <taxon>Haemosporida</taxon>
        <taxon>Plasmodiidae</taxon>
        <taxon>Plasmodium</taxon>
        <taxon>Plasmodium (Plasmodium)</taxon>
    </lineage>
</organism>
<dbReference type="AlphaFoldDB" id="A0A1A8VMQ8"/>
<name>A0A1A8VMQ8_PLAOA</name>
<evidence type="ECO:0000256" key="1">
    <source>
        <dbReference type="SAM" id="MobiDB-lite"/>
    </source>
</evidence>
<feature type="signal peptide" evidence="2">
    <location>
        <begin position="1"/>
        <end position="21"/>
    </location>
</feature>
<reference evidence="6 7" key="2">
    <citation type="submission" date="2016-05" db="EMBL/GenBank/DDBJ databases">
        <authorList>
            <person name="Naeem Raeece"/>
        </authorList>
    </citation>
    <scope>NUCLEOTIDE SEQUENCE [LARGE SCALE GENOMIC DNA]</scope>
</reference>
<dbReference type="GO" id="GO:0016020">
    <property type="term" value="C:membrane"/>
    <property type="evidence" value="ECO:0007669"/>
    <property type="project" value="TreeGrafter"/>
</dbReference>
<dbReference type="InterPro" id="IPR000873">
    <property type="entry name" value="AMP-dep_synth/lig_dom"/>
</dbReference>
<dbReference type="InterPro" id="IPR042099">
    <property type="entry name" value="ANL_N_sf"/>
</dbReference>
<evidence type="ECO:0000313" key="4">
    <source>
        <dbReference type="EMBL" id="SBS80589.1"/>
    </source>
</evidence>
<dbReference type="EMBL" id="FLQU01000085">
    <property type="protein sequence ID" value="SBS80589.1"/>
    <property type="molecule type" value="Genomic_DNA"/>
</dbReference>
<accession>A0A1A8VMQ8</accession>
<gene>
    <name evidence="5" type="ORF">POVCU1_005360</name>
    <name evidence="4" type="ORF">POVCU2_0006110</name>
</gene>
<proteinExistence type="predicted"/>
<dbReference type="SUPFAM" id="SSF56801">
    <property type="entry name" value="Acetyl-CoA synthetase-like"/>
    <property type="match status" value="1"/>
</dbReference>
<dbReference type="PANTHER" id="PTHR43272">
    <property type="entry name" value="LONG-CHAIN-FATTY-ACID--COA LIGASE"/>
    <property type="match status" value="1"/>
</dbReference>
<evidence type="ECO:0000313" key="5">
    <source>
        <dbReference type="EMBL" id="SBS81356.1"/>
    </source>
</evidence>
<feature type="domain" description="AMP-dependent synthetase/ligase" evidence="3">
    <location>
        <begin position="73"/>
        <end position="580"/>
    </location>
</feature>
<dbReference type="Pfam" id="PF00501">
    <property type="entry name" value="AMP-binding"/>
    <property type="match status" value="1"/>
</dbReference>
<keyword evidence="2" id="KW-0732">Signal</keyword>
<dbReference type="Gene3D" id="3.40.50.12780">
    <property type="entry name" value="N-terminal domain of ligase-like"/>
    <property type="match status" value="2"/>
</dbReference>
<dbReference type="Proteomes" id="UP000078560">
    <property type="component" value="Unassembled WGS sequence"/>
</dbReference>
<dbReference type="Proteomes" id="UP000078546">
    <property type="component" value="Unassembled WGS sequence"/>
</dbReference>
<feature type="region of interest" description="Disordered" evidence="1">
    <location>
        <begin position="214"/>
        <end position="274"/>
    </location>
</feature>
<dbReference type="InterPro" id="IPR020845">
    <property type="entry name" value="AMP-binding_CS"/>
</dbReference>
<protein>
    <submittedName>
        <fullName evidence="4">ATP-dependent acyl-CoA synthetase, putative</fullName>
    </submittedName>
</protein>
<feature type="compositionally biased region" description="Low complexity" evidence="1">
    <location>
        <begin position="258"/>
        <end position="274"/>
    </location>
</feature>
<dbReference type="PROSITE" id="PS00455">
    <property type="entry name" value="AMP_BINDING"/>
    <property type="match status" value="1"/>
</dbReference>
<dbReference type="GO" id="GO:0004467">
    <property type="term" value="F:long-chain fatty acid-CoA ligase activity"/>
    <property type="evidence" value="ECO:0007669"/>
    <property type="project" value="TreeGrafter"/>
</dbReference>
<evidence type="ECO:0000259" key="3">
    <source>
        <dbReference type="Pfam" id="PF00501"/>
    </source>
</evidence>
<evidence type="ECO:0000313" key="6">
    <source>
        <dbReference type="Proteomes" id="UP000078546"/>
    </source>
</evidence>
<evidence type="ECO:0000313" key="7">
    <source>
        <dbReference type="Proteomes" id="UP000078560"/>
    </source>
</evidence>
<evidence type="ECO:0000256" key="2">
    <source>
        <dbReference type="SAM" id="SignalP"/>
    </source>
</evidence>
<reference evidence="4" key="1">
    <citation type="submission" date="2016-05" db="EMBL/GenBank/DDBJ databases">
        <authorList>
            <person name="Lavstsen T."/>
            <person name="Jespersen J.S."/>
        </authorList>
    </citation>
    <scope>NUCLEOTIDE SEQUENCE [LARGE SCALE GENOMIC DNA]</scope>
</reference>